<protein>
    <recommendedName>
        <fullName evidence="4">Prepilin-type N-terminal cleavage/methylation domain-containing protein</fullName>
    </recommendedName>
</protein>
<dbReference type="Proteomes" id="UP001144352">
    <property type="component" value="Unassembled WGS sequence"/>
</dbReference>
<dbReference type="InterPro" id="IPR045584">
    <property type="entry name" value="Pilin-like"/>
</dbReference>
<sequence>MNGKGFSLVELVVIVAIIGILLAIATLNFSEMNKKSGIETQVKKLYADLQETRQQALYTKRPRSVRLSAGALQIYSSANVAVAPQSVITLPHPTVWEGATDQIDFDTLGAAMNESTDGKAICIEPAGNPASYDSVVVYPTMVKIGKRKAGESCASDKITIN</sequence>
<evidence type="ECO:0008006" key="4">
    <source>
        <dbReference type="Google" id="ProtNLM"/>
    </source>
</evidence>
<dbReference type="AlphaFoldDB" id="A0A9W6LC34"/>
<dbReference type="SUPFAM" id="SSF54523">
    <property type="entry name" value="Pili subunits"/>
    <property type="match status" value="1"/>
</dbReference>
<dbReference type="NCBIfam" id="TIGR02532">
    <property type="entry name" value="IV_pilin_GFxxxE"/>
    <property type="match status" value="1"/>
</dbReference>
<evidence type="ECO:0000313" key="2">
    <source>
        <dbReference type="EMBL" id="GLI37066.1"/>
    </source>
</evidence>
<comment type="caution">
    <text evidence="2">The sequence shown here is derived from an EMBL/GenBank/DDBJ whole genome shotgun (WGS) entry which is preliminary data.</text>
</comment>
<reference evidence="2" key="1">
    <citation type="submission" date="2022-12" db="EMBL/GenBank/DDBJ databases">
        <title>Reference genome sequencing for broad-spectrum identification of bacterial and archaeal isolates by mass spectrometry.</title>
        <authorList>
            <person name="Sekiguchi Y."/>
            <person name="Tourlousse D.M."/>
        </authorList>
    </citation>
    <scope>NUCLEOTIDE SEQUENCE</scope>
    <source>
        <strain evidence="2">H2</strain>
    </source>
</reference>
<organism evidence="2 3">
    <name type="scientific">Geobacter hydrogenophilus</name>
    <dbReference type="NCBI Taxonomy" id="40983"/>
    <lineage>
        <taxon>Bacteria</taxon>
        <taxon>Pseudomonadati</taxon>
        <taxon>Thermodesulfobacteriota</taxon>
        <taxon>Desulfuromonadia</taxon>
        <taxon>Geobacterales</taxon>
        <taxon>Geobacteraceae</taxon>
        <taxon>Geobacter</taxon>
    </lineage>
</organism>
<accession>A0A9W6LC34</accession>
<name>A0A9W6LC34_9BACT</name>
<dbReference type="Pfam" id="PF07963">
    <property type="entry name" value="N_methyl"/>
    <property type="match status" value="1"/>
</dbReference>
<keyword evidence="3" id="KW-1185">Reference proteome</keyword>
<dbReference type="InterPro" id="IPR012902">
    <property type="entry name" value="N_methyl_site"/>
</dbReference>
<evidence type="ECO:0000313" key="3">
    <source>
        <dbReference type="Proteomes" id="UP001144352"/>
    </source>
</evidence>
<evidence type="ECO:0000256" key="1">
    <source>
        <dbReference type="SAM" id="Phobius"/>
    </source>
</evidence>
<keyword evidence="1" id="KW-1133">Transmembrane helix</keyword>
<dbReference type="PROSITE" id="PS00409">
    <property type="entry name" value="PROKAR_NTER_METHYL"/>
    <property type="match status" value="1"/>
</dbReference>
<feature type="transmembrane region" description="Helical" evidence="1">
    <location>
        <begin position="6"/>
        <end position="27"/>
    </location>
</feature>
<gene>
    <name evidence="2" type="ORF">GHYDROH2_05670</name>
</gene>
<keyword evidence="1" id="KW-0472">Membrane</keyword>
<dbReference type="RefSeq" id="WP_214187135.1">
    <property type="nucleotide sequence ID" value="NZ_BSDS01000001.1"/>
</dbReference>
<dbReference type="EMBL" id="BSDS01000001">
    <property type="protein sequence ID" value="GLI37066.1"/>
    <property type="molecule type" value="Genomic_DNA"/>
</dbReference>
<keyword evidence="1" id="KW-0812">Transmembrane</keyword>
<proteinExistence type="predicted"/>
<dbReference type="Gene3D" id="3.30.700.10">
    <property type="entry name" value="Glycoprotein, Type 4 Pilin"/>
    <property type="match status" value="1"/>
</dbReference>